<sequence length="25" mass="2860">MAMCAGVETTKENHSRGLFRQYCNI</sequence>
<dbReference type="EMBL" id="GBRH01252871">
    <property type="protein sequence ID" value="JAD45024.1"/>
    <property type="molecule type" value="Transcribed_RNA"/>
</dbReference>
<dbReference type="AlphaFoldDB" id="A0A0A9A064"/>
<accession>A0A0A9A064</accession>
<reference evidence="1" key="1">
    <citation type="submission" date="2014-09" db="EMBL/GenBank/DDBJ databases">
        <authorList>
            <person name="Magalhaes I.L.F."/>
            <person name="Oliveira U."/>
            <person name="Santos F.R."/>
            <person name="Vidigal T.H.D.A."/>
            <person name="Brescovit A.D."/>
            <person name="Santos A.J."/>
        </authorList>
    </citation>
    <scope>NUCLEOTIDE SEQUENCE</scope>
    <source>
        <tissue evidence="1">Shoot tissue taken approximately 20 cm above the soil surface</tissue>
    </source>
</reference>
<proteinExistence type="predicted"/>
<organism evidence="1">
    <name type="scientific">Arundo donax</name>
    <name type="common">Giant reed</name>
    <name type="synonym">Donax arundinaceus</name>
    <dbReference type="NCBI Taxonomy" id="35708"/>
    <lineage>
        <taxon>Eukaryota</taxon>
        <taxon>Viridiplantae</taxon>
        <taxon>Streptophyta</taxon>
        <taxon>Embryophyta</taxon>
        <taxon>Tracheophyta</taxon>
        <taxon>Spermatophyta</taxon>
        <taxon>Magnoliopsida</taxon>
        <taxon>Liliopsida</taxon>
        <taxon>Poales</taxon>
        <taxon>Poaceae</taxon>
        <taxon>PACMAD clade</taxon>
        <taxon>Arundinoideae</taxon>
        <taxon>Arundineae</taxon>
        <taxon>Arundo</taxon>
    </lineage>
</organism>
<reference evidence="1" key="2">
    <citation type="journal article" date="2015" name="Data Brief">
        <title>Shoot transcriptome of the giant reed, Arundo donax.</title>
        <authorList>
            <person name="Barrero R.A."/>
            <person name="Guerrero F.D."/>
            <person name="Moolhuijzen P."/>
            <person name="Goolsby J.A."/>
            <person name="Tidwell J."/>
            <person name="Bellgard S.E."/>
            <person name="Bellgard M.I."/>
        </authorList>
    </citation>
    <scope>NUCLEOTIDE SEQUENCE</scope>
    <source>
        <tissue evidence="1">Shoot tissue taken approximately 20 cm above the soil surface</tissue>
    </source>
</reference>
<name>A0A0A9A064_ARUDO</name>
<protein>
    <submittedName>
        <fullName evidence="1">Uncharacterized protein</fullName>
    </submittedName>
</protein>
<evidence type="ECO:0000313" key="1">
    <source>
        <dbReference type="EMBL" id="JAD45024.1"/>
    </source>
</evidence>